<dbReference type="PANTHER" id="PTHR12149:SF8">
    <property type="entry name" value="PROTEIN-RIBULOSAMINE 3-KINASE"/>
    <property type="match status" value="1"/>
</dbReference>
<organism evidence="2 3">
    <name type="scientific">Thermobifida cellulosilytica TB100</name>
    <dbReference type="NCBI Taxonomy" id="665004"/>
    <lineage>
        <taxon>Bacteria</taxon>
        <taxon>Bacillati</taxon>
        <taxon>Actinomycetota</taxon>
        <taxon>Actinomycetes</taxon>
        <taxon>Streptosporangiales</taxon>
        <taxon>Nocardiopsidaceae</taxon>
        <taxon>Thermobifida</taxon>
    </lineage>
</organism>
<gene>
    <name evidence="2" type="ORF">AC529_00490</name>
</gene>
<keyword evidence="3" id="KW-1185">Reference proteome</keyword>
<accession>A0A147KMV1</accession>
<dbReference type="STRING" id="665004.AC529_00490"/>
<keyword evidence="1 2" id="KW-0808">Transferase</keyword>
<dbReference type="EMBL" id="LGEM01000003">
    <property type="protein sequence ID" value="KUP98644.1"/>
    <property type="molecule type" value="Genomic_DNA"/>
</dbReference>
<dbReference type="SUPFAM" id="SSF56112">
    <property type="entry name" value="Protein kinase-like (PK-like)"/>
    <property type="match status" value="1"/>
</dbReference>
<reference evidence="3" key="1">
    <citation type="journal article" date="2017" name="Acta Aliment.">
        <title>Plant polysaccharide degrading enzyme system of Thermpbifida cellulosilytica TB100 revealed by de novo genome project data.</title>
        <authorList>
            <person name="Toth A."/>
            <person name="Baka E."/>
            <person name="Luzics S."/>
            <person name="Bata-Vidacs I."/>
            <person name="Nagy I."/>
            <person name="Balint B."/>
            <person name="Herceg R."/>
            <person name="Olasz F."/>
            <person name="Wilk T."/>
            <person name="Nagy T."/>
            <person name="Kriszt B."/>
            <person name="Nagy I."/>
            <person name="Kukolya J."/>
        </authorList>
    </citation>
    <scope>NUCLEOTIDE SEQUENCE [LARGE SCALE GENOMIC DNA]</scope>
    <source>
        <strain evidence="3">TB100</strain>
    </source>
</reference>
<evidence type="ECO:0000256" key="1">
    <source>
        <dbReference type="PIRNR" id="PIRNR006221"/>
    </source>
</evidence>
<dbReference type="InterPro" id="IPR011009">
    <property type="entry name" value="Kinase-like_dom_sf"/>
</dbReference>
<sequence length="295" mass="33026">MSPESDALLLRRLAAAGLDGVRTLRPVRSGTMAVACLAELADGTRAFVKTLAEPPGDDLFEAEAEGLAALRDLGGVATPEVLLATSDLLVLRALHPRPDTPGFWERLGHAVAALHTATVHDRFGWHRDNWLGRKRQYNPWHTDGHEFYARYRILRWLDEPLVADALDREDRRAVERLCARLPEVVPAAPACLTHGDLWTANVVSGSGGEPVLVDPAVSYNWPETDLSMLWNTHRPPESDRFFDAYTEAARPEPGWQERLPVLHLRQLLCLIAHGYPDRTLVEQVRRVVAPFRRRG</sequence>
<dbReference type="AlphaFoldDB" id="A0A147KMV1"/>
<protein>
    <submittedName>
        <fullName evidence="2">Aminoglycoside phosphotransferase</fullName>
    </submittedName>
</protein>
<dbReference type="PANTHER" id="PTHR12149">
    <property type="entry name" value="FRUCTOSAMINE 3 KINASE-RELATED PROTEIN"/>
    <property type="match status" value="1"/>
</dbReference>
<evidence type="ECO:0000313" key="3">
    <source>
        <dbReference type="Proteomes" id="UP000074382"/>
    </source>
</evidence>
<proteinExistence type="inferred from homology"/>
<comment type="similarity">
    <text evidence="1">Belongs to the fructosamine kinase family.</text>
</comment>
<dbReference type="Gene3D" id="3.90.1200.10">
    <property type="match status" value="1"/>
</dbReference>
<dbReference type="PATRIC" id="fig|665004.4.peg.1937"/>
<comment type="caution">
    <text evidence="2">The sequence shown here is derived from an EMBL/GenBank/DDBJ whole genome shotgun (WGS) entry which is preliminary data.</text>
</comment>
<dbReference type="Gene3D" id="3.30.200.20">
    <property type="entry name" value="Phosphorylase Kinase, domain 1"/>
    <property type="match status" value="1"/>
</dbReference>
<dbReference type="PIRSF" id="PIRSF006221">
    <property type="entry name" value="Ketosamine-3-kinase"/>
    <property type="match status" value="1"/>
</dbReference>
<dbReference type="Proteomes" id="UP000074382">
    <property type="component" value="Unassembled WGS sequence"/>
</dbReference>
<keyword evidence="1" id="KW-0418">Kinase</keyword>
<dbReference type="GO" id="GO:0016301">
    <property type="term" value="F:kinase activity"/>
    <property type="evidence" value="ECO:0007669"/>
    <property type="project" value="UniProtKB-UniRule"/>
</dbReference>
<dbReference type="Pfam" id="PF03881">
    <property type="entry name" value="Fructosamin_kin"/>
    <property type="match status" value="1"/>
</dbReference>
<dbReference type="InterPro" id="IPR016477">
    <property type="entry name" value="Fructo-/Ketosamine-3-kinase"/>
</dbReference>
<name>A0A147KMV1_THECS</name>
<evidence type="ECO:0000313" key="2">
    <source>
        <dbReference type="EMBL" id="KUP98644.1"/>
    </source>
</evidence>